<dbReference type="PANTHER" id="PTHR15970:SF2">
    <property type="entry name" value="ELL-ASSOCIATED FACTOR EAF"/>
    <property type="match status" value="1"/>
</dbReference>
<name>A0A067CB64_SAPPC</name>
<evidence type="ECO:0000256" key="3">
    <source>
        <dbReference type="ARBA" id="ARBA00022553"/>
    </source>
</evidence>
<evidence type="ECO:0000256" key="1">
    <source>
        <dbReference type="ARBA" id="ARBA00004123"/>
    </source>
</evidence>
<dbReference type="Proteomes" id="UP000030745">
    <property type="component" value="Unassembled WGS sequence"/>
</dbReference>
<dbReference type="VEuPathDB" id="FungiDB:SPRG_10538"/>
<sequence length="140" mass="14909">MATDEPAPGQVYGVDIGPSLAEPAEDARPSLQYCFRYEFQPASVDTSVCGLVSADAANSVTVAVANASGGVQFKGKVAESKDVECILIFDPATQRFTLEKLPWSCTQLRHVRQSSRISKAPVIAPPKLLGAKRKRGTADS</sequence>
<comment type="subcellular location">
    <subcellularLocation>
        <location evidence="1">Nucleus</location>
    </subcellularLocation>
</comment>
<evidence type="ECO:0000256" key="4">
    <source>
        <dbReference type="ARBA" id="ARBA00023015"/>
    </source>
</evidence>
<organism evidence="9 10">
    <name type="scientific">Saprolegnia parasitica (strain CBS 223.65)</name>
    <dbReference type="NCBI Taxonomy" id="695850"/>
    <lineage>
        <taxon>Eukaryota</taxon>
        <taxon>Sar</taxon>
        <taxon>Stramenopiles</taxon>
        <taxon>Oomycota</taxon>
        <taxon>Saprolegniomycetes</taxon>
        <taxon>Saprolegniales</taxon>
        <taxon>Saprolegniaceae</taxon>
        <taxon>Saprolegnia</taxon>
    </lineage>
</organism>
<keyword evidence="10" id="KW-1185">Reference proteome</keyword>
<keyword evidence="6" id="KW-0804">Transcription</keyword>
<dbReference type="KEGG" id="spar:SPRG_10538"/>
<keyword evidence="4" id="KW-0805">Transcription regulation</keyword>
<evidence type="ECO:0000256" key="2">
    <source>
        <dbReference type="ARBA" id="ARBA00007798"/>
    </source>
</evidence>
<gene>
    <name evidence="9" type="ORF">SPRG_10538</name>
</gene>
<dbReference type="InterPro" id="IPR019194">
    <property type="entry name" value="Tscrpt_elong_fac_Eaf_N"/>
</dbReference>
<protein>
    <recommendedName>
        <fullName evidence="8">Transcription elongation factor Eaf N-terminal domain-containing protein</fullName>
    </recommendedName>
</protein>
<evidence type="ECO:0000256" key="5">
    <source>
        <dbReference type="ARBA" id="ARBA00023159"/>
    </source>
</evidence>
<dbReference type="GO" id="GO:0003711">
    <property type="term" value="F:transcription elongation factor activity"/>
    <property type="evidence" value="ECO:0007669"/>
    <property type="project" value="TreeGrafter"/>
</dbReference>
<reference evidence="9 10" key="1">
    <citation type="journal article" date="2013" name="PLoS Genet.">
        <title>Distinctive expansion of potential virulence genes in the genome of the oomycete fish pathogen Saprolegnia parasitica.</title>
        <authorList>
            <person name="Jiang R.H."/>
            <person name="de Bruijn I."/>
            <person name="Haas B.J."/>
            <person name="Belmonte R."/>
            <person name="Lobach L."/>
            <person name="Christie J."/>
            <person name="van den Ackerveken G."/>
            <person name="Bottin A."/>
            <person name="Bulone V."/>
            <person name="Diaz-Moreno S.M."/>
            <person name="Dumas B."/>
            <person name="Fan L."/>
            <person name="Gaulin E."/>
            <person name="Govers F."/>
            <person name="Grenville-Briggs L.J."/>
            <person name="Horner N.R."/>
            <person name="Levin J.Z."/>
            <person name="Mammella M."/>
            <person name="Meijer H.J."/>
            <person name="Morris P."/>
            <person name="Nusbaum C."/>
            <person name="Oome S."/>
            <person name="Phillips A.J."/>
            <person name="van Rooyen D."/>
            <person name="Rzeszutek E."/>
            <person name="Saraiva M."/>
            <person name="Secombes C.J."/>
            <person name="Seidl M.F."/>
            <person name="Snel B."/>
            <person name="Stassen J.H."/>
            <person name="Sykes S."/>
            <person name="Tripathy S."/>
            <person name="van den Berg H."/>
            <person name="Vega-Arreguin J.C."/>
            <person name="Wawra S."/>
            <person name="Young S.K."/>
            <person name="Zeng Q."/>
            <person name="Dieguez-Uribeondo J."/>
            <person name="Russ C."/>
            <person name="Tyler B.M."/>
            <person name="van West P."/>
        </authorList>
    </citation>
    <scope>NUCLEOTIDE SEQUENCE [LARGE SCALE GENOMIC DNA]</scope>
    <source>
        <strain evidence="9 10">CBS 223.65</strain>
    </source>
</reference>
<proteinExistence type="inferred from homology"/>
<dbReference type="OMA" id="DVECILI"/>
<dbReference type="GO" id="GO:0032783">
    <property type="term" value="C:super elongation complex"/>
    <property type="evidence" value="ECO:0007669"/>
    <property type="project" value="InterPro"/>
</dbReference>
<dbReference type="EMBL" id="KK583250">
    <property type="protein sequence ID" value="KDO23761.1"/>
    <property type="molecule type" value="Genomic_DNA"/>
</dbReference>
<dbReference type="RefSeq" id="XP_012205576.1">
    <property type="nucleotide sequence ID" value="XM_012350186.1"/>
</dbReference>
<dbReference type="OrthoDB" id="125903at2759"/>
<feature type="domain" description="Transcription elongation factor Eaf N-terminal" evidence="8">
    <location>
        <begin position="12"/>
        <end position="113"/>
    </location>
</feature>
<keyword evidence="3" id="KW-0597">Phosphoprotein</keyword>
<dbReference type="PANTHER" id="PTHR15970">
    <property type="entry name" value="ELL-ASSOCIATED FACTOR EAF"/>
    <property type="match status" value="1"/>
</dbReference>
<dbReference type="GeneID" id="24132644"/>
<evidence type="ECO:0000313" key="9">
    <source>
        <dbReference type="EMBL" id="KDO23761.1"/>
    </source>
</evidence>
<dbReference type="STRING" id="695850.A0A067CB64"/>
<evidence type="ECO:0000259" key="8">
    <source>
        <dbReference type="Pfam" id="PF09816"/>
    </source>
</evidence>
<keyword evidence="7" id="KW-0539">Nucleus</keyword>
<accession>A0A067CB64</accession>
<keyword evidence="5" id="KW-0010">Activator</keyword>
<evidence type="ECO:0000256" key="7">
    <source>
        <dbReference type="ARBA" id="ARBA00023242"/>
    </source>
</evidence>
<evidence type="ECO:0000256" key="6">
    <source>
        <dbReference type="ARBA" id="ARBA00023163"/>
    </source>
</evidence>
<dbReference type="Pfam" id="PF09816">
    <property type="entry name" value="EAF"/>
    <property type="match status" value="1"/>
</dbReference>
<dbReference type="InterPro" id="IPR027093">
    <property type="entry name" value="EAF_fam"/>
</dbReference>
<dbReference type="GO" id="GO:0006368">
    <property type="term" value="P:transcription elongation by RNA polymerase II"/>
    <property type="evidence" value="ECO:0007669"/>
    <property type="project" value="InterPro"/>
</dbReference>
<comment type="similarity">
    <text evidence="2">Belongs to the EAF family.</text>
</comment>
<dbReference type="AlphaFoldDB" id="A0A067CB64"/>
<evidence type="ECO:0000313" key="10">
    <source>
        <dbReference type="Proteomes" id="UP000030745"/>
    </source>
</evidence>